<proteinExistence type="predicted"/>
<evidence type="ECO:0000313" key="1">
    <source>
        <dbReference type="EMBL" id="KAJ0042128.1"/>
    </source>
</evidence>
<comment type="caution">
    <text evidence="1">The sequence shown here is derived from an EMBL/GenBank/DDBJ whole genome shotgun (WGS) entry which is preliminary data.</text>
</comment>
<gene>
    <name evidence="1" type="ORF">Pint_17305</name>
</gene>
<organism evidence="1 2">
    <name type="scientific">Pistacia integerrima</name>
    <dbReference type="NCBI Taxonomy" id="434235"/>
    <lineage>
        <taxon>Eukaryota</taxon>
        <taxon>Viridiplantae</taxon>
        <taxon>Streptophyta</taxon>
        <taxon>Embryophyta</taxon>
        <taxon>Tracheophyta</taxon>
        <taxon>Spermatophyta</taxon>
        <taxon>Magnoliopsida</taxon>
        <taxon>eudicotyledons</taxon>
        <taxon>Gunneridae</taxon>
        <taxon>Pentapetalae</taxon>
        <taxon>rosids</taxon>
        <taxon>malvids</taxon>
        <taxon>Sapindales</taxon>
        <taxon>Anacardiaceae</taxon>
        <taxon>Pistacia</taxon>
    </lineage>
</organism>
<evidence type="ECO:0000313" key="2">
    <source>
        <dbReference type="Proteomes" id="UP001163603"/>
    </source>
</evidence>
<protein>
    <submittedName>
        <fullName evidence="1">Uncharacterized protein</fullName>
    </submittedName>
</protein>
<dbReference type="EMBL" id="CM047739">
    <property type="protein sequence ID" value="KAJ0042128.1"/>
    <property type="molecule type" value="Genomic_DNA"/>
</dbReference>
<reference evidence="2" key="1">
    <citation type="journal article" date="2023" name="G3 (Bethesda)">
        <title>Genome assembly and association tests identify interacting loci associated with vigor, precocity, and sex in interspecific pistachio rootstocks.</title>
        <authorList>
            <person name="Palmer W."/>
            <person name="Jacygrad E."/>
            <person name="Sagayaradj S."/>
            <person name="Cavanaugh K."/>
            <person name="Han R."/>
            <person name="Bertier L."/>
            <person name="Beede B."/>
            <person name="Kafkas S."/>
            <person name="Golino D."/>
            <person name="Preece J."/>
            <person name="Michelmore R."/>
        </authorList>
    </citation>
    <scope>NUCLEOTIDE SEQUENCE [LARGE SCALE GENOMIC DNA]</scope>
</reference>
<dbReference type="Proteomes" id="UP001163603">
    <property type="component" value="Chromosome 4"/>
</dbReference>
<accession>A0ACC0YTW9</accession>
<keyword evidence="2" id="KW-1185">Reference proteome</keyword>
<name>A0ACC0YTW9_9ROSI</name>
<sequence>MLPLSKPLSPDPTKRLKSNELDRKNSFSSLLQSPLSIHSPRSWLIITILSLQIILFIMLRSISLSFSARHVVEQPTSTTTSDIQGTIKLIPYEPQQEHQQQQEHQRLQEHKPQQEHQRQQEHQQQREHQRQQEQPGFNMLPEQCNSGTIFVYDMPKPFNQELLQNCHELSPWGSRCDMLINDGFGRSATDLDGVVPANLIPAWHWTDQFVSEIIFHNRLLNHKCRTLEPESATAFYIPFYVGLAVGKYLWSHSNAKERDYHCDTMLRWVRDQPYFNRSNGWDHFITMGRISWDFRRSKDKDWGSGCIYMPGMRNVTRLLIERNPWDYFDVGVPYPTGFHPRSDSDILQWQDYVRNRNRSTLFCFAGATRGTIKNDFRGQLLSHCKEESGYCKIVNCAGTRCSNGTSAILETFLDSDFCLQPRGDSFTRRSIFDCMVAGSIPVFFWKRSAYYQYQWFLPDEPGSYSVFIDRNAVKNGTTSIRSVLASYSKEEVKKMRNKVIDYIPNFVYAKPREGLETIKDAFDVAVDGVLRRFKEQEEWGYKCWQSEAGHWDDYLVSESDEEGGDHQGPLLGLEPWWLKRI</sequence>